<dbReference type="InterPro" id="IPR011162">
    <property type="entry name" value="MHC_I/II-like_Ag-recog"/>
</dbReference>
<keyword evidence="3" id="KW-0472">Membrane</keyword>
<evidence type="ECO:0000256" key="1">
    <source>
        <dbReference type="ARBA" id="ARBA00023180"/>
    </source>
</evidence>
<name>A0A8C6WHK3_9GOBI</name>
<dbReference type="InterPro" id="IPR001039">
    <property type="entry name" value="MHC_I_a_a1/a2"/>
</dbReference>
<organism evidence="5 6">
    <name type="scientific">Neogobius melanostomus</name>
    <name type="common">round goby</name>
    <dbReference type="NCBI Taxonomy" id="47308"/>
    <lineage>
        <taxon>Eukaryota</taxon>
        <taxon>Metazoa</taxon>
        <taxon>Chordata</taxon>
        <taxon>Craniata</taxon>
        <taxon>Vertebrata</taxon>
        <taxon>Euteleostomi</taxon>
        <taxon>Actinopterygii</taxon>
        <taxon>Neopterygii</taxon>
        <taxon>Teleostei</taxon>
        <taxon>Neoteleostei</taxon>
        <taxon>Acanthomorphata</taxon>
        <taxon>Gobiaria</taxon>
        <taxon>Gobiiformes</taxon>
        <taxon>Gobioidei</taxon>
        <taxon>Gobiidae</taxon>
        <taxon>Benthophilinae</taxon>
        <taxon>Neogobiini</taxon>
        <taxon>Neogobius</taxon>
    </lineage>
</organism>
<dbReference type="InterPro" id="IPR037055">
    <property type="entry name" value="MHC_I-like_Ag-recog_sf"/>
</dbReference>
<dbReference type="Pfam" id="PF07654">
    <property type="entry name" value="C1-set"/>
    <property type="match status" value="1"/>
</dbReference>
<comment type="similarity">
    <text evidence="2">Belongs to the MHC class I family.</text>
</comment>
<dbReference type="InterPro" id="IPR036179">
    <property type="entry name" value="Ig-like_dom_sf"/>
</dbReference>
<keyword evidence="6" id="KW-1185">Reference proteome</keyword>
<evidence type="ECO:0000259" key="4">
    <source>
        <dbReference type="PROSITE" id="PS50835"/>
    </source>
</evidence>
<dbReference type="Gene3D" id="3.30.500.10">
    <property type="entry name" value="MHC class I-like antigen recognition-like"/>
    <property type="match status" value="1"/>
</dbReference>
<dbReference type="SUPFAM" id="SSF54452">
    <property type="entry name" value="MHC antigen-recognition domain"/>
    <property type="match status" value="1"/>
</dbReference>
<evidence type="ECO:0000256" key="3">
    <source>
        <dbReference type="SAM" id="Phobius"/>
    </source>
</evidence>
<dbReference type="PROSITE" id="PS50835">
    <property type="entry name" value="IG_LIKE"/>
    <property type="match status" value="1"/>
</dbReference>
<dbReference type="InterPro" id="IPR003597">
    <property type="entry name" value="Ig_C1-set"/>
</dbReference>
<dbReference type="PANTHER" id="PTHR16675:SF237">
    <property type="entry name" value="MHC CLASS I ANTIGEN TRANSCRIPT VARIANT 1-RELATED"/>
    <property type="match status" value="1"/>
</dbReference>
<dbReference type="PANTHER" id="PTHR16675">
    <property type="entry name" value="MHC CLASS I-RELATED"/>
    <property type="match status" value="1"/>
</dbReference>
<dbReference type="GO" id="GO:0009897">
    <property type="term" value="C:external side of plasma membrane"/>
    <property type="evidence" value="ECO:0007669"/>
    <property type="project" value="TreeGrafter"/>
</dbReference>
<feature type="transmembrane region" description="Helical" evidence="3">
    <location>
        <begin position="12"/>
        <end position="30"/>
    </location>
</feature>
<evidence type="ECO:0000313" key="5">
    <source>
        <dbReference type="Ensembl" id="ENSNMLP00000007468.1"/>
    </source>
</evidence>
<accession>A0A8C6WHK3</accession>
<reference evidence="5" key="2">
    <citation type="submission" date="2025-09" db="UniProtKB">
        <authorList>
            <consortium name="Ensembl"/>
        </authorList>
    </citation>
    <scope>IDENTIFICATION</scope>
</reference>
<dbReference type="GO" id="GO:0005615">
    <property type="term" value="C:extracellular space"/>
    <property type="evidence" value="ECO:0007669"/>
    <property type="project" value="TreeGrafter"/>
</dbReference>
<dbReference type="AlphaFoldDB" id="A0A8C6WHK3"/>
<dbReference type="Proteomes" id="UP000694523">
    <property type="component" value="Unplaced"/>
</dbReference>
<dbReference type="InterPro" id="IPR007110">
    <property type="entry name" value="Ig-like_dom"/>
</dbReference>
<dbReference type="Pfam" id="PF00129">
    <property type="entry name" value="MHC_I"/>
    <property type="match status" value="1"/>
</dbReference>
<protein>
    <recommendedName>
        <fullName evidence="4">Ig-like domain-containing protein</fullName>
    </recommendedName>
</protein>
<keyword evidence="3" id="KW-0812">Transmembrane</keyword>
<feature type="domain" description="Ig-like" evidence="4">
    <location>
        <begin position="189"/>
        <end position="254"/>
    </location>
</feature>
<dbReference type="InterPro" id="IPR011161">
    <property type="entry name" value="MHC_I-like_Ag-recog"/>
</dbReference>
<proteinExistence type="inferred from homology"/>
<dbReference type="SMART" id="SM00407">
    <property type="entry name" value="IGc1"/>
    <property type="match status" value="1"/>
</dbReference>
<keyword evidence="1" id="KW-0325">Glycoprotein</keyword>
<dbReference type="SUPFAM" id="SSF48726">
    <property type="entry name" value="Immunoglobulin"/>
    <property type="match status" value="1"/>
</dbReference>
<dbReference type="InterPro" id="IPR013783">
    <property type="entry name" value="Ig-like_fold"/>
</dbReference>
<evidence type="ECO:0000313" key="6">
    <source>
        <dbReference type="Proteomes" id="UP000694523"/>
    </source>
</evidence>
<reference evidence="5" key="1">
    <citation type="submission" date="2025-08" db="UniProtKB">
        <authorList>
            <consortium name="Ensembl"/>
        </authorList>
    </citation>
    <scope>IDENTIFICATION</scope>
</reference>
<dbReference type="Gene3D" id="2.60.40.10">
    <property type="entry name" value="Immunoglobulins"/>
    <property type="match status" value="1"/>
</dbReference>
<dbReference type="PRINTS" id="PR01638">
    <property type="entry name" value="MHCCLASSI"/>
</dbReference>
<evidence type="ECO:0000256" key="2">
    <source>
        <dbReference type="RuleBase" id="RU004439"/>
    </source>
</evidence>
<dbReference type="InterPro" id="IPR050208">
    <property type="entry name" value="MHC_class-I_related"/>
</dbReference>
<feature type="transmembrane region" description="Helical" evidence="3">
    <location>
        <begin position="278"/>
        <end position="303"/>
    </location>
</feature>
<dbReference type="FunFam" id="3.30.500.10:FF:000001">
    <property type="entry name" value="H-2 class I histocompatibility antigen, alpha chain"/>
    <property type="match status" value="1"/>
</dbReference>
<sequence length="320" mass="36640">HAVLAWRCTFSYMLPLIFMIVGILNGLPTYQYDSRTRRAVPKQEWMNRVTQVDPHFWEWNTQRDMADEQVERGHLEIVKQRFNQSEGLHIWQRMAGCGWDDVTGEVRGYLQFAFDGEDFISLDWDTQTWVAAKSEAFATKLKWQRIGLAVQVYNEMTYVCVENLKRLVRLGEEALKKTGKIHLTHHHHGSSSSPVTCHATGFYPDRAMLFWAKDGEELEEDVGQILPNNDGTFQSSVSLDLSSVPTEDWGRYSCVFQLSGVKDDLITKLDPRLIQKKLTPVIVAVSVSLAVAAVAVVAGVVLYRKFRKYTENMKPLLLRV</sequence>
<dbReference type="GO" id="GO:0006955">
    <property type="term" value="P:immune response"/>
    <property type="evidence" value="ECO:0007669"/>
    <property type="project" value="TreeGrafter"/>
</dbReference>
<keyword evidence="3" id="KW-1133">Transmembrane helix</keyword>
<dbReference type="Ensembl" id="ENSNMLT00000008499.1">
    <property type="protein sequence ID" value="ENSNMLP00000007468.1"/>
    <property type="gene ID" value="ENSNMLG00000005362.1"/>
</dbReference>